<reference evidence="1" key="1">
    <citation type="submission" date="2019-04" db="EMBL/GenBank/DDBJ databases">
        <title>Microbes associate with the intestines of laboratory mice.</title>
        <authorList>
            <person name="Navarre W."/>
            <person name="Wong E."/>
            <person name="Huang K."/>
            <person name="Tropini C."/>
            <person name="Ng K."/>
            <person name="Yu B."/>
        </authorList>
    </citation>
    <scope>NUCLEOTIDE SEQUENCE</scope>
    <source>
        <strain evidence="1">NM01_1-7b</strain>
    </source>
</reference>
<keyword evidence="2" id="KW-1185">Reference proteome</keyword>
<evidence type="ECO:0000313" key="1">
    <source>
        <dbReference type="EMBL" id="TGY95674.1"/>
    </source>
</evidence>
<sequence>MNANSRKENVIMSAKRYQISPIELVQWAEPLFGFGEGKATGFSEKTVASYEAAAGICLPAALRDYYLTCGKASLNCALHEIFVPDKKAKLFEKRLTFSYDHIDEDLESFSKPGEEDYEELAKLRALPRERWGEVAGNYLLFWCENQGCWYAGIKAEDLTHPNPAVYYNDQDDMYSWAPFSDSVQSFLLDIMLVNLEEEANPDEIENPAEIQKILSKGSVDFERLCEPYPFPGGRFCHTCLDTETNTLYVYGEEAEGRPAYLKVFKPGEEE</sequence>
<gene>
    <name evidence="1" type="ORF">E5329_13995</name>
</gene>
<proteinExistence type="predicted"/>
<dbReference type="EMBL" id="SRYA01000026">
    <property type="protein sequence ID" value="TGY95674.1"/>
    <property type="molecule type" value="Genomic_DNA"/>
</dbReference>
<comment type="caution">
    <text evidence="1">The sequence shown here is derived from an EMBL/GenBank/DDBJ whole genome shotgun (WGS) entry which is preliminary data.</text>
</comment>
<accession>A0AC61RVE7</accession>
<evidence type="ECO:0000313" key="2">
    <source>
        <dbReference type="Proteomes" id="UP000304953"/>
    </source>
</evidence>
<protein>
    <submittedName>
        <fullName evidence="1">Uncharacterized protein</fullName>
    </submittedName>
</protein>
<dbReference type="Proteomes" id="UP000304953">
    <property type="component" value="Unassembled WGS sequence"/>
</dbReference>
<organism evidence="1 2">
    <name type="scientific">Petralouisia muris</name>
    <dbReference type="NCBI Taxonomy" id="3032872"/>
    <lineage>
        <taxon>Bacteria</taxon>
        <taxon>Bacillati</taxon>
        <taxon>Bacillota</taxon>
        <taxon>Clostridia</taxon>
        <taxon>Lachnospirales</taxon>
        <taxon>Lachnospiraceae</taxon>
        <taxon>Petralouisia</taxon>
    </lineage>
</organism>
<name>A0AC61RVE7_9FIRM</name>